<keyword evidence="1" id="KW-0732">Signal</keyword>
<comment type="caution">
    <text evidence="2">The sequence shown here is derived from an EMBL/GenBank/DDBJ whole genome shotgun (WGS) entry which is preliminary data.</text>
</comment>
<organism evidence="2 3">
    <name type="scientific">Glycocaulis abyssi</name>
    <dbReference type="NCBI Taxonomy" id="1433403"/>
    <lineage>
        <taxon>Bacteria</taxon>
        <taxon>Pseudomonadati</taxon>
        <taxon>Pseudomonadota</taxon>
        <taxon>Alphaproteobacteria</taxon>
        <taxon>Maricaulales</taxon>
        <taxon>Maricaulaceae</taxon>
        <taxon>Glycocaulis</taxon>
    </lineage>
</organism>
<accession>A0ABV9NEH6</accession>
<name>A0ABV9NEH6_9PROT</name>
<dbReference type="Proteomes" id="UP001596024">
    <property type="component" value="Unassembled WGS sequence"/>
</dbReference>
<evidence type="ECO:0000313" key="3">
    <source>
        <dbReference type="Proteomes" id="UP001596024"/>
    </source>
</evidence>
<feature type="signal peptide" evidence="1">
    <location>
        <begin position="1"/>
        <end position="25"/>
    </location>
</feature>
<dbReference type="RefSeq" id="WP_371395142.1">
    <property type="nucleotide sequence ID" value="NZ_CP163422.1"/>
</dbReference>
<evidence type="ECO:0000313" key="2">
    <source>
        <dbReference type="EMBL" id="MFC4726366.1"/>
    </source>
</evidence>
<gene>
    <name evidence="2" type="ORF">ACFPB0_13800</name>
</gene>
<reference evidence="3" key="1">
    <citation type="journal article" date="2019" name="Int. J. Syst. Evol. Microbiol.">
        <title>The Global Catalogue of Microorganisms (GCM) 10K type strain sequencing project: providing services to taxonomists for standard genome sequencing and annotation.</title>
        <authorList>
            <consortium name="The Broad Institute Genomics Platform"/>
            <consortium name="The Broad Institute Genome Sequencing Center for Infectious Disease"/>
            <person name="Wu L."/>
            <person name="Ma J."/>
        </authorList>
    </citation>
    <scope>NUCLEOTIDE SEQUENCE [LARGE SCALE GENOMIC DNA]</scope>
    <source>
        <strain evidence="3">CCUG 62981</strain>
    </source>
</reference>
<dbReference type="EMBL" id="JBHSGQ010000010">
    <property type="protein sequence ID" value="MFC4726366.1"/>
    <property type="molecule type" value="Genomic_DNA"/>
</dbReference>
<sequence length="147" mass="16255">MTFVSLGARLAAATLFGLCTTAALAHEVEVVGDGRYLVIVGFVNEPIFTGERNGLDLIIRPAGEREAIPGLEDGLYAELIAPDGETRRAFDIRPQYPHPGRYTFDVMLTEPGRYHVRVWGEIHDVSFDVTLPLDEVTPISTLRFPTE</sequence>
<evidence type="ECO:0000256" key="1">
    <source>
        <dbReference type="SAM" id="SignalP"/>
    </source>
</evidence>
<keyword evidence="3" id="KW-1185">Reference proteome</keyword>
<proteinExistence type="predicted"/>
<protein>
    <submittedName>
        <fullName evidence="2">Uncharacterized protein</fullName>
    </submittedName>
</protein>
<feature type="chain" id="PRO_5045377689" evidence="1">
    <location>
        <begin position="26"/>
        <end position="147"/>
    </location>
</feature>